<evidence type="ECO:0000313" key="10">
    <source>
        <dbReference type="Proteomes" id="UP000029995"/>
    </source>
</evidence>
<feature type="transmembrane region" description="Helical" evidence="8">
    <location>
        <begin position="163"/>
        <end position="185"/>
    </location>
</feature>
<feature type="transmembrane region" description="Helical" evidence="8">
    <location>
        <begin position="12"/>
        <end position="34"/>
    </location>
</feature>
<evidence type="ECO:0000256" key="1">
    <source>
        <dbReference type="ARBA" id="ARBA00004651"/>
    </source>
</evidence>
<gene>
    <name evidence="9" type="ORF">P409_04995</name>
</gene>
<keyword evidence="3" id="KW-1003">Cell membrane</keyword>
<dbReference type="GO" id="GO:0005886">
    <property type="term" value="C:plasma membrane"/>
    <property type="evidence" value="ECO:0007669"/>
    <property type="project" value="UniProtKB-SubCell"/>
</dbReference>
<proteinExistence type="predicted"/>
<keyword evidence="6 8" id="KW-1133">Transmembrane helix</keyword>
<feature type="transmembrane region" description="Helical" evidence="8">
    <location>
        <begin position="123"/>
        <end position="143"/>
    </location>
</feature>
<comment type="subcellular location">
    <subcellularLocation>
        <location evidence="1">Cell membrane</location>
        <topology evidence="1">Multi-pass membrane protein</topology>
    </subcellularLocation>
</comment>
<evidence type="ECO:0000256" key="3">
    <source>
        <dbReference type="ARBA" id="ARBA00022475"/>
    </source>
</evidence>
<organism evidence="9 10">
    <name type="scientific">Inquilinus limosus MP06</name>
    <dbReference type="NCBI Taxonomy" id="1398085"/>
    <lineage>
        <taxon>Bacteria</taxon>
        <taxon>Pseudomonadati</taxon>
        <taxon>Pseudomonadota</taxon>
        <taxon>Alphaproteobacteria</taxon>
        <taxon>Rhodospirillales</taxon>
        <taxon>Rhodospirillaceae</taxon>
        <taxon>Inquilinus</taxon>
    </lineage>
</organism>
<keyword evidence="7 8" id="KW-0472">Membrane</keyword>
<dbReference type="RefSeq" id="WP_034832529.1">
    <property type="nucleotide sequence ID" value="NZ_JANX01000033.1"/>
</dbReference>
<feature type="transmembrane region" description="Helical" evidence="8">
    <location>
        <begin position="94"/>
        <end position="116"/>
    </location>
</feature>
<accession>A0A0A0DBV9</accession>
<dbReference type="AlphaFoldDB" id="A0A0A0DBV9"/>
<evidence type="ECO:0000256" key="8">
    <source>
        <dbReference type="SAM" id="Phobius"/>
    </source>
</evidence>
<keyword evidence="2" id="KW-0813">Transport</keyword>
<evidence type="ECO:0000256" key="7">
    <source>
        <dbReference type="ARBA" id="ARBA00023136"/>
    </source>
</evidence>
<evidence type="ECO:0000256" key="6">
    <source>
        <dbReference type="ARBA" id="ARBA00022989"/>
    </source>
</evidence>
<keyword evidence="5 8" id="KW-0812">Transmembrane</keyword>
<reference evidence="9 10" key="1">
    <citation type="submission" date="2014-01" db="EMBL/GenBank/DDBJ databases">
        <title>Genome sequence determination for a cystic fibrosis isolate, Inquilinus limosus.</title>
        <authorList>
            <person name="Pino M."/>
            <person name="Di Conza J."/>
            <person name="Gutkind G."/>
        </authorList>
    </citation>
    <scope>NUCLEOTIDE SEQUENCE [LARGE SCALE GENOMIC DNA]</scope>
    <source>
        <strain evidence="9 10">MP06</strain>
    </source>
</reference>
<dbReference type="OrthoDB" id="192433at2"/>
<dbReference type="GO" id="GO:0022857">
    <property type="term" value="F:transmembrane transporter activity"/>
    <property type="evidence" value="ECO:0007669"/>
    <property type="project" value="InterPro"/>
</dbReference>
<feature type="transmembrane region" description="Helical" evidence="8">
    <location>
        <begin position="271"/>
        <end position="292"/>
    </location>
</feature>
<dbReference type="CDD" id="cd06579">
    <property type="entry name" value="TM_PBP1_transp_AraH_like"/>
    <property type="match status" value="1"/>
</dbReference>
<protein>
    <submittedName>
        <fullName evidence="9">ABC transporter permease</fullName>
    </submittedName>
</protein>
<dbReference type="Pfam" id="PF02653">
    <property type="entry name" value="BPD_transp_2"/>
    <property type="match status" value="1"/>
</dbReference>
<feature type="transmembrane region" description="Helical" evidence="8">
    <location>
        <begin position="214"/>
        <end position="235"/>
    </location>
</feature>
<evidence type="ECO:0000256" key="4">
    <source>
        <dbReference type="ARBA" id="ARBA00022519"/>
    </source>
</evidence>
<evidence type="ECO:0000256" key="5">
    <source>
        <dbReference type="ARBA" id="ARBA00022692"/>
    </source>
</evidence>
<comment type="caution">
    <text evidence="9">The sequence shown here is derived from an EMBL/GenBank/DDBJ whole genome shotgun (WGS) entry which is preliminary data.</text>
</comment>
<dbReference type="Proteomes" id="UP000029995">
    <property type="component" value="Unassembled WGS sequence"/>
</dbReference>
<sequence>MSTAVARLFRGGQLSAFVVYIGFVAILAFFAVALSDRGFLTPENMMTIIRQTTPVTIMAVGMTFALCAGQIDLSVGATVALAALITAVVMRETGMALAIPAGLLCGALIGVVNGLLTVTLRIPALLVTLGTMGIITGIARVLTNLESVPITSDAYTFVFGSGDIGPVSVLFVWTLVALVVGHLALNNTAYGRRVLATGGEVQAARAAGISTVRVTIGVFVVTGMTAALAGMLYAGRLHGARYTLGETDLLTVIAAVVIGGTSLFGGKGSVLGAVVGSWLLGVLNNGLILMGFSVSDQMIARGVILILAVAISLRETRQ</sequence>
<feature type="transmembrane region" description="Helical" evidence="8">
    <location>
        <begin position="298"/>
        <end position="314"/>
    </location>
</feature>
<feature type="transmembrane region" description="Helical" evidence="8">
    <location>
        <begin position="55"/>
        <end position="88"/>
    </location>
</feature>
<keyword evidence="4" id="KW-0997">Cell inner membrane</keyword>
<evidence type="ECO:0000256" key="2">
    <source>
        <dbReference type="ARBA" id="ARBA00022448"/>
    </source>
</evidence>
<evidence type="ECO:0000313" key="9">
    <source>
        <dbReference type="EMBL" id="KGM35348.1"/>
    </source>
</evidence>
<feature type="transmembrane region" description="Helical" evidence="8">
    <location>
        <begin position="247"/>
        <end position="264"/>
    </location>
</feature>
<dbReference type="EMBL" id="JANX01000033">
    <property type="protein sequence ID" value="KGM35348.1"/>
    <property type="molecule type" value="Genomic_DNA"/>
</dbReference>
<dbReference type="PANTHER" id="PTHR32196">
    <property type="entry name" value="ABC TRANSPORTER PERMEASE PROTEIN YPHD-RELATED-RELATED"/>
    <property type="match status" value="1"/>
</dbReference>
<dbReference type="InterPro" id="IPR001851">
    <property type="entry name" value="ABC_transp_permease"/>
</dbReference>
<dbReference type="PANTHER" id="PTHR32196:SF21">
    <property type="entry name" value="ABC TRANSPORTER PERMEASE PROTEIN YPHD-RELATED"/>
    <property type="match status" value="1"/>
</dbReference>
<name>A0A0A0DBV9_9PROT</name>